<dbReference type="PANTHER" id="PTHR12845:SF10">
    <property type="entry name" value="EPHEXIN-1-LIKE"/>
    <property type="match status" value="1"/>
</dbReference>
<feature type="compositionally biased region" description="Polar residues" evidence="1">
    <location>
        <begin position="114"/>
        <end position="128"/>
    </location>
</feature>
<dbReference type="GeneID" id="115827257"/>
<evidence type="ECO:0000313" key="3">
    <source>
        <dbReference type="Proteomes" id="UP000504632"/>
    </source>
</evidence>
<dbReference type="Proteomes" id="UP000504632">
    <property type="component" value="Chromosome 14"/>
</dbReference>
<evidence type="ECO:0000313" key="4">
    <source>
        <dbReference type="RefSeq" id="XP_030646930.1"/>
    </source>
</evidence>
<feature type="region of interest" description="Disordered" evidence="1">
    <location>
        <begin position="320"/>
        <end position="367"/>
    </location>
</feature>
<organism evidence="3 4">
    <name type="scientific">Chanos chanos</name>
    <name type="common">Milkfish</name>
    <name type="synonym">Mugil chanos</name>
    <dbReference type="NCBI Taxonomy" id="29144"/>
    <lineage>
        <taxon>Eukaryota</taxon>
        <taxon>Metazoa</taxon>
        <taxon>Chordata</taxon>
        <taxon>Craniata</taxon>
        <taxon>Vertebrata</taxon>
        <taxon>Euteleostomi</taxon>
        <taxon>Actinopterygii</taxon>
        <taxon>Neopterygii</taxon>
        <taxon>Teleostei</taxon>
        <taxon>Ostariophysi</taxon>
        <taxon>Gonorynchiformes</taxon>
        <taxon>Chanidae</taxon>
        <taxon>Chanos</taxon>
    </lineage>
</organism>
<feature type="compositionally biased region" description="Pro residues" evidence="1">
    <location>
        <begin position="15"/>
        <end position="27"/>
    </location>
</feature>
<dbReference type="SUPFAM" id="SSF50044">
    <property type="entry name" value="SH3-domain"/>
    <property type="match status" value="1"/>
</dbReference>
<dbReference type="SUPFAM" id="SSF50729">
    <property type="entry name" value="PH domain-like"/>
    <property type="match status" value="1"/>
</dbReference>
<feature type="region of interest" description="Disordered" evidence="1">
    <location>
        <begin position="1"/>
        <end position="37"/>
    </location>
</feature>
<dbReference type="PROSITE" id="PS50010">
    <property type="entry name" value="DH_2"/>
    <property type="match status" value="1"/>
</dbReference>
<evidence type="ECO:0000259" key="2">
    <source>
        <dbReference type="PROSITE" id="PS50010"/>
    </source>
</evidence>
<dbReference type="SUPFAM" id="SSF48065">
    <property type="entry name" value="DBL homology domain (DH-domain)"/>
    <property type="match status" value="1"/>
</dbReference>
<feature type="region of interest" description="Disordered" evidence="1">
    <location>
        <begin position="169"/>
        <end position="205"/>
    </location>
</feature>
<gene>
    <name evidence="4" type="primary">LOC115827257</name>
</gene>
<dbReference type="InterPro" id="IPR036028">
    <property type="entry name" value="SH3-like_dom_sf"/>
</dbReference>
<name>A0A6J2WN00_CHACN</name>
<evidence type="ECO:0000256" key="1">
    <source>
        <dbReference type="SAM" id="MobiDB-lite"/>
    </source>
</evidence>
<dbReference type="InterPro" id="IPR035899">
    <property type="entry name" value="DBL_dom_sf"/>
</dbReference>
<keyword evidence="3" id="KW-1185">Reference proteome</keyword>
<dbReference type="RefSeq" id="XP_030646930.1">
    <property type="nucleotide sequence ID" value="XM_030791070.1"/>
</dbReference>
<feature type="compositionally biased region" description="Polar residues" evidence="1">
    <location>
        <begin position="352"/>
        <end position="367"/>
    </location>
</feature>
<reference evidence="4" key="1">
    <citation type="submission" date="2025-08" db="UniProtKB">
        <authorList>
            <consortium name="RefSeq"/>
        </authorList>
    </citation>
    <scope>IDENTIFICATION</scope>
</reference>
<dbReference type="AlphaFoldDB" id="A0A6J2WN00"/>
<proteinExistence type="predicted"/>
<feature type="region of interest" description="Disordered" evidence="1">
    <location>
        <begin position="227"/>
        <end position="307"/>
    </location>
</feature>
<sequence>MGTKGTQAIRSARPALPPKPQIPPVPRPRTKKWRRVTDVILRPIPPEIRDVDRVKHRSFPMVRPSTQGITYNSIVPLELDSSLELRPIPKPRLRWSPSCQDNQSQPADGKETDTSSQSSITANENTFSGEPGERFDNSEKAYMEVNKSAYNEVECFTTVVLVHGLQTDSKMSPVSGAGRNHSLTKHLPSSRIHSSDKVSQAHSQHLATMPVSNAPLQSLVAELQKKIHSDNQEKEDSDVKKPKVKRSTSKNILRKLSPTMSSPQKKSPSLAELILSPFQSKPQTRTEKAQHTPGVSNQESPRQDDLEAESLAKEPEDFTEDIPEHLSHASSTQSTQESEYEQDSILPPSGPKDNTQRNSEFSRTQRQPLEGLWQERSIVQESGILDQLSKEQLLLQESMYEVVTSEETYLLGLGVAVDHFLESPELKQALAPRDRKSLFSGITKIRELSQNGPFSAYVDYIRNMPYQEQTLHNLGKESPQIVEILNKLQEDPRCNRLSLKSFLVLPFQRITRLKILVEAILKRTEDGSESRASAARALKEISKVVEACNREVDRMKKMEEMVIIANKTEFECKALPLVSSSRWLVRQGEMVQLSVKEKNFGQRKLCTVHLLLFNDLLLVTTKKGSDRFVVHDHVHRSLVVVSKGNDIEEDLEGFEVNKIIQLALLKNHRGSTSQYLLQVPSQAERDSWMELLSQHNGGDESIYEEWGFLEGRRLSDGERGWFPTSCVKELTNEHVQRRHLRQRYHVMQAATRMMNRRYPTTAHHSTSCFK</sequence>
<feature type="compositionally biased region" description="Basic and acidic residues" evidence="1">
    <location>
        <begin position="227"/>
        <end position="241"/>
    </location>
</feature>
<dbReference type="OrthoDB" id="27593at2759"/>
<dbReference type="InterPro" id="IPR011993">
    <property type="entry name" value="PH-like_dom_sf"/>
</dbReference>
<dbReference type="GO" id="GO:0005085">
    <property type="term" value="F:guanyl-nucleotide exchange factor activity"/>
    <property type="evidence" value="ECO:0007669"/>
    <property type="project" value="InterPro"/>
</dbReference>
<dbReference type="InterPro" id="IPR000219">
    <property type="entry name" value="DH_dom"/>
</dbReference>
<feature type="compositionally biased region" description="Polar residues" evidence="1">
    <location>
        <begin position="258"/>
        <end position="267"/>
    </location>
</feature>
<dbReference type="Pfam" id="PF00621">
    <property type="entry name" value="RhoGEF"/>
    <property type="match status" value="1"/>
</dbReference>
<dbReference type="Gene3D" id="2.30.29.30">
    <property type="entry name" value="Pleckstrin-homology domain (PH domain)/Phosphotyrosine-binding domain (PTB)"/>
    <property type="match status" value="1"/>
</dbReference>
<dbReference type="PANTHER" id="PTHR12845">
    <property type="entry name" value="GUANINE NUCLEOTIDE EXCHANGE FACTOR"/>
    <property type="match status" value="1"/>
</dbReference>
<feature type="region of interest" description="Disordered" evidence="1">
    <location>
        <begin position="90"/>
        <end position="135"/>
    </location>
</feature>
<feature type="compositionally biased region" description="Polar residues" evidence="1">
    <location>
        <begin position="97"/>
        <end position="106"/>
    </location>
</feature>
<accession>A0A6J2WN00</accession>
<dbReference type="InterPro" id="IPR047271">
    <property type="entry name" value="Ephexin-like"/>
</dbReference>
<dbReference type="InParanoid" id="A0A6J2WN00"/>
<feature type="domain" description="DH" evidence="2">
    <location>
        <begin position="394"/>
        <end position="551"/>
    </location>
</feature>
<dbReference type="Gene3D" id="1.20.900.10">
    <property type="entry name" value="Dbl homology (DH) domain"/>
    <property type="match status" value="2"/>
</dbReference>
<protein>
    <submittedName>
        <fullName evidence="4">Ephexin-1</fullName>
    </submittedName>
</protein>
<dbReference type="SMART" id="SM00325">
    <property type="entry name" value="RhoGEF"/>
    <property type="match status" value="1"/>
</dbReference>